<dbReference type="PRINTS" id="PR00077">
    <property type="entry name" value="GPDHDRGNASE"/>
</dbReference>
<feature type="binding site" evidence="14">
    <location>
        <position position="129"/>
    </location>
    <ligand>
        <name>sn-glycerol 3-phosphate</name>
        <dbReference type="ChEBI" id="CHEBI:57597"/>
    </ligand>
</feature>
<evidence type="ECO:0000313" key="22">
    <source>
        <dbReference type="Proteomes" id="UP000617145"/>
    </source>
</evidence>
<dbReference type="HAMAP" id="MF_00394">
    <property type="entry name" value="NAD_Glyc3P_dehydrog"/>
    <property type="match status" value="1"/>
</dbReference>
<feature type="domain" description="Glycerol-3-phosphate dehydrogenase NAD-dependent N-terminal" evidence="19">
    <location>
        <begin position="2"/>
        <end position="152"/>
    </location>
</feature>
<feature type="binding site" evidence="14">
    <location>
        <position position="30"/>
    </location>
    <ligand>
        <name>NADPH</name>
        <dbReference type="ChEBI" id="CHEBI:57783"/>
    </ligand>
</feature>
<evidence type="ECO:0000256" key="8">
    <source>
        <dbReference type="ARBA" id="ARBA00023209"/>
    </source>
</evidence>
<dbReference type="SUPFAM" id="SSF48179">
    <property type="entry name" value="6-phosphogluconate dehydrogenase C-terminal domain-like"/>
    <property type="match status" value="1"/>
</dbReference>
<dbReference type="Gene3D" id="3.40.50.720">
    <property type="entry name" value="NAD(P)-binding Rossmann-like Domain"/>
    <property type="match status" value="1"/>
</dbReference>
<dbReference type="GO" id="GO:0046167">
    <property type="term" value="P:glycerol-3-phosphate biosynthetic process"/>
    <property type="evidence" value="ECO:0007669"/>
    <property type="project" value="UniProtKB-UniRule"/>
</dbReference>
<evidence type="ECO:0000256" key="12">
    <source>
        <dbReference type="ARBA" id="ARBA00069372"/>
    </source>
</evidence>
<feature type="binding site" evidence="17">
    <location>
        <position position="133"/>
    </location>
    <ligand>
        <name>NAD(+)</name>
        <dbReference type="ChEBI" id="CHEBI:57540"/>
    </ligand>
</feature>
<feature type="binding site" evidence="14">
    <location>
        <position position="269"/>
    </location>
    <ligand>
        <name>NADPH</name>
        <dbReference type="ChEBI" id="CHEBI:57783"/>
    </ligand>
</feature>
<dbReference type="InterPro" id="IPR013328">
    <property type="entry name" value="6PGD_dom2"/>
</dbReference>
<keyword evidence="22" id="KW-1185">Reference proteome</keyword>
<feature type="binding site" evidence="14">
    <location>
        <position position="131"/>
    </location>
    <ligand>
        <name>sn-glycerol 3-phosphate</name>
        <dbReference type="ChEBI" id="CHEBI:57597"/>
    </ligand>
</feature>
<feature type="binding site" evidence="14">
    <location>
        <position position="237"/>
    </location>
    <ligand>
        <name>sn-glycerol 3-phosphate</name>
        <dbReference type="ChEBI" id="CHEBI:57597"/>
    </ligand>
</feature>
<dbReference type="UniPathway" id="UPA00940"/>
<evidence type="ECO:0000256" key="6">
    <source>
        <dbReference type="ARBA" id="ARBA00023027"/>
    </source>
</evidence>
<feature type="binding site" evidence="17">
    <location>
        <begin position="6"/>
        <end position="11"/>
    </location>
    <ligand>
        <name>NAD(+)</name>
        <dbReference type="ChEBI" id="CHEBI:57540"/>
    </ligand>
</feature>
<dbReference type="GO" id="GO:0047952">
    <property type="term" value="F:glycerol-3-phosphate dehydrogenase [NAD(P)+] activity"/>
    <property type="evidence" value="ECO:0007669"/>
    <property type="project" value="UniProtKB-UniRule"/>
</dbReference>
<protein>
    <recommendedName>
        <fullName evidence="12 14">Glycerol-3-phosphate dehydrogenase [NAD(P)+]</fullName>
        <ecNumber evidence="11 14">1.1.1.94</ecNumber>
    </recommendedName>
    <alternativeName>
        <fullName evidence="14">NAD(P)(+)-dependent glycerol-3-phosphate dehydrogenase</fullName>
    </alternativeName>
    <alternativeName>
        <fullName evidence="13 14">NAD(P)H-dependent dihydroxyacetone-phosphate reductase</fullName>
    </alternativeName>
</protein>
<organism evidence="21 22">
    <name type="scientific">Salipiger pallidus</name>
    <dbReference type="NCBI Taxonomy" id="1775170"/>
    <lineage>
        <taxon>Bacteria</taxon>
        <taxon>Pseudomonadati</taxon>
        <taxon>Pseudomonadota</taxon>
        <taxon>Alphaproteobacteria</taxon>
        <taxon>Rhodobacterales</taxon>
        <taxon>Roseobacteraceae</taxon>
        <taxon>Salipiger</taxon>
    </lineage>
</organism>
<keyword evidence="6 14" id="KW-0520">NAD</keyword>
<dbReference type="Gene3D" id="1.10.1040.10">
    <property type="entry name" value="N-(1-d-carboxylethyl)-l-norvaline Dehydrogenase, domain 2"/>
    <property type="match status" value="1"/>
</dbReference>
<dbReference type="AlphaFoldDB" id="A0A8J2ZM14"/>
<keyword evidence="7 14" id="KW-0443">Lipid metabolism</keyword>
<accession>A0A8J2ZM14</accession>
<gene>
    <name evidence="14 21" type="primary">gpsA</name>
    <name evidence="21" type="ORF">GCM10011415_30800</name>
</gene>
<keyword evidence="14" id="KW-0963">Cytoplasm</keyword>
<dbReference type="SUPFAM" id="SSF51735">
    <property type="entry name" value="NAD(P)-binding Rossmann-fold domains"/>
    <property type="match status" value="1"/>
</dbReference>
<feature type="active site" description="Proton acceptor" evidence="14 15">
    <location>
        <position position="184"/>
    </location>
</feature>
<sequence length="319" mass="32584">MIGVIGAGAFGTALAITLARKGTPVRIWARDPATVEAINTRKEAPRLPGVRLPEGLTATTDLAEVTQAQTLLLAVPMQALSGMLAQIDAPLAGKRLVACCKGIDLATLTGPTAVIASAKPEATPAVLTGPSFADDIARGLPTALTLACGDDATGAEIQAELSGTTLRLYRTTDTTGAELGGALKNVIAIACGACIGEGLGDSARAALMTRGFAEMTRLAVRLGAQQQTLGGLSGLGDLALTCSSELSRNYRFGLALGRGEPFDNALTVEGVKTAEAVTRLGAKLGVDLPICAMVNEVSTGDTSVAEAITYLLNRPLKEE</sequence>
<feature type="binding site" evidence="14">
    <location>
        <position position="247"/>
    </location>
    <ligand>
        <name>sn-glycerol 3-phosphate</name>
        <dbReference type="ChEBI" id="CHEBI:57597"/>
    </ligand>
</feature>
<evidence type="ECO:0000256" key="7">
    <source>
        <dbReference type="ARBA" id="ARBA00023098"/>
    </source>
</evidence>
<evidence type="ECO:0000256" key="3">
    <source>
        <dbReference type="ARBA" id="ARBA00022741"/>
    </source>
</evidence>
<dbReference type="FunFam" id="1.10.1040.10:FF:000001">
    <property type="entry name" value="Glycerol-3-phosphate dehydrogenase [NAD(P)+]"/>
    <property type="match status" value="1"/>
</dbReference>
<feature type="binding site" evidence="16">
    <location>
        <position position="101"/>
    </location>
    <ligand>
        <name>substrate</name>
    </ligand>
</feature>
<dbReference type="GO" id="GO:0051287">
    <property type="term" value="F:NAD binding"/>
    <property type="evidence" value="ECO:0007669"/>
    <property type="project" value="InterPro"/>
</dbReference>
<dbReference type="PIRSF" id="PIRSF000114">
    <property type="entry name" value="Glycerol-3-P_dh"/>
    <property type="match status" value="1"/>
</dbReference>
<feature type="binding site" evidence="14">
    <location>
        <position position="10"/>
    </location>
    <ligand>
        <name>NADPH</name>
        <dbReference type="ChEBI" id="CHEBI:57783"/>
    </ligand>
</feature>
<dbReference type="InterPro" id="IPR006109">
    <property type="entry name" value="G3P_DH_NAD-dep_C"/>
</dbReference>
<comment type="function">
    <text evidence="14">Catalyzes the reduction of the glycolytic intermediate dihydroxyacetone phosphate (DHAP) to sn-glycerol 3-phosphate (G3P), the key precursor for phospholipid synthesis.</text>
</comment>
<evidence type="ECO:0000256" key="5">
    <source>
        <dbReference type="ARBA" id="ARBA00023002"/>
    </source>
</evidence>
<comment type="catalytic activity">
    <reaction evidence="14">
        <text>sn-glycerol 3-phosphate + NAD(+) = dihydroxyacetone phosphate + NADH + H(+)</text>
        <dbReference type="Rhea" id="RHEA:11092"/>
        <dbReference type="ChEBI" id="CHEBI:15378"/>
        <dbReference type="ChEBI" id="CHEBI:57540"/>
        <dbReference type="ChEBI" id="CHEBI:57597"/>
        <dbReference type="ChEBI" id="CHEBI:57642"/>
        <dbReference type="ChEBI" id="CHEBI:57945"/>
        <dbReference type="EC" id="1.1.1.94"/>
    </reaction>
</comment>
<dbReference type="PANTHER" id="PTHR11728">
    <property type="entry name" value="GLYCEROL-3-PHOSPHATE DEHYDROGENASE"/>
    <property type="match status" value="1"/>
</dbReference>
<dbReference type="PROSITE" id="PS00957">
    <property type="entry name" value="NAD_G3PDH"/>
    <property type="match status" value="1"/>
</dbReference>
<evidence type="ECO:0000256" key="13">
    <source>
        <dbReference type="ARBA" id="ARBA00080511"/>
    </source>
</evidence>
<feature type="binding site" evidence="14">
    <location>
        <position position="101"/>
    </location>
    <ligand>
        <name>sn-glycerol 3-phosphate</name>
        <dbReference type="ChEBI" id="CHEBI:57597"/>
    </ligand>
</feature>
<dbReference type="NCBIfam" id="NF000940">
    <property type="entry name" value="PRK00094.1-2"/>
    <property type="match status" value="1"/>
</dbReference>
<dbReference type="FunFam" id="3.40.50.720:FF:000019">
    <property type="entry name" value="Glycerol-3-phosphate dehydrogenase [NAD(P)+]"/>
    <property type="match status" value="1"/>
</dbReference>
<keyword evidence="3 14" id="KW-0547">Nucleotide-binding</keyword>
<feature type="binding site" evidence="14">
    <location>
        <position position="248"/>
    </location>
    <ligand>
        <name>NADPH</name>
        <dbReference type="ChEBI" id="CHEBI:57783"/>
    </ligand>
</feature>
<comment type="caution">
    <text evidence="21">The sequence shown here is derived from an EMBL/GenBank/DDBJ whole genome shotgun (WGS) entry which is preliminary data.</text>
</comment>
<evidence type="ECO:0000256" key="17">
    <source>
        <dbReference type="PIRSR" id="PIRSR000114-3"/>
    </source>
</evidence>
<evidence type="ECO:0000256" key="10">
    <source>
        <dbReference type="ARBA" id="ARBA00052716"/>
    </source>
</evidence>
<dbReference type="Proteomes" id="UP000617145">
    <property type="component" value="Unassembled WGS sequence"/>
</dbReference>
<feature type="binding site" evidence="14">
    <location>
        <position position="249"/>
    </location>
    <ligand>
        <name>sn-glycerol 3-phosphate</name>
        <dbReference type="ChEBI" id="CHEBI:57597"/>
    </ligand>
</feature>
<dbReference type="InterPro" id="IPR011128">
    <property type="entry name" value="G3P_DH_NAD-dep_N"/>
</dbReference>
<evidence type="ECO:0000256" key="15">
    <source>
        <dbReference type="PIRSR" id="PIRSR000114-1"/>
    </source>
</evidence>
<feature type="binding site" evidence="14">
    <location>
        <position position="133"/>
    </location>
    <ligand>
        <name>NADPH</name>
        <dbReference type="ChEBI" id="CHEBI:57783"/>
    </ligand>
</feature>
<feature type="domain" description="Glycerol-3-phosphate dehydrogenase NAD-dependent C-terminal" evidence="20">
    <location>
        <begin position="173"/>
        <end position="308"/>
    </location>
</feature>
<keyword evidence="8 14" id="KW-0594">Phospholipid biosynthesis</keyword>
<dbReference type="InterPro" id="IPR006168">
    <property type="entry name" value="G3P_DH_NAD-dep"/>
</dbReference>
<evidence type="ECO:0000256" key="9">
    <source>
        <dbReference type="ARBA" id="ARBA00023264"/>
    </source>
</evidence>
<evidence type="ECO:0000256" key="4">
    <source>
        <dbReference type="ARBA" id="ARBA00022857"/>
    </source>
</evidence>
<comment type="subcellular location">
    <subcellularLocation>
        <location evidence="14">Cytoplasm</location>
    </subcellularLocation>
</comment>
<comment type="pathway">
    <text evidence="14">Membrane lipid metabolism; glycerophospholipid metabolism.</text>
</comment>
<keyword evidence="9 14" id="KW-1208">Phospholipid metabolism</keyword>
<evidence type="ECO:0000259" key="19">
    <source>
        <dbReference type="Pfam" id="PF01210"/>
    </source>
</evidence>
<reference evidence="21" key="1">
    <citation type="journal article" date="2014" name="Int. J. Syst. Evol. Microbiol.">
        <title>Complete genome sequence of Corynebacterium casei LMG S-19264T (=DSM 44701T), isolated from a smear-ripened cheese.</title>
        <authorList>
            <consortium name="US DOE Joint Genome Institute (JGI-PGF)"/>
            <person name="Walter F."/>
            <person name="Albersmeier A."/>
            <person name="Kalinowski J."/>
            <person name="Ruckert C."/>
        </authorList>
    </citation>
    <scope>NUCLEOTIDE SEQUENCE</scope>
    <source>
        <strain evidence="21">CGMCC 1.15762</strain>
    </source>
</reference>
<evidence type="ECO:0000256" key="14">
    <source>
        <dbReference type="HAMAP-Rule" id="MF_00394"/>
    </source>
</evidence>
<keyword evidence="4 14" id="KW-0521">NADP</keyword>
<comment type="catalytic activity">
    <reaction evidence="10">
        <text>sn-glycerol 3-phosphate + NADP(+) = dihydroxyacetone phosphate + NADPH + H(+)</text>
        <dbReference type="Rhea" id="RHEA:11096"/>
        <dbReference type="ChEBI" id="CHEBI:15378"/>
        <dbReference type="ChEBI" id="CHEBI:57597"/>
        <dbReference type="ChEBI" id="CHEBI:57642"/>
        <dbReference type="ChEBI" id="CHEBI:57783"/>
        <dbReference type="ChEBI" id="CHEBI:58349"/>
        <dbReference type="EC" id="1.1.1.94"/>
    </reaction>
    <physiologicalReaction direction="right-to-left" evidence="10">
        <dbReference type="Rhea" id="RHEA:11098"/>
    </physiologicalReaction>
</comment>
<evidence type="ECO:0000256" key="1">
    <source>
        <dbReference type="ARBA" id="ARBA00011009"/>
    </source>
</evidence>
<evidence type="ECO:0000256" key="2">
    <source>
        <dbReference type="ARBA" id="ARBA00022516"/>
    </source>
</evidence>
<feature type="binding site" evidence="16">
    <location>
        <begin position="248"/>
        <end position="249"/>
    </location>
    <ligand>
        <name>substrate</name>
    </ligand>
</feature>
<dbReference type="RefSeq" id="WP_188791114.1">
    <property type="nucleotide sequence ID" value="NZ_BMJV01000006.1"/>
</dbReference>
<comment type="caution">
    <text evidence="14">Lacks conserved residue(s) required for the propagation of feature annotation.</text>
</comment>
<dbReference type="GO" id="GO:0005975">
    <property type="term" value="P:carbohydrate metabolic process"/>
    <property type="evidence" value="ECO:0007669"/>
    <property type="project" value="InterPro"/>
</dbReference>
<dbReference type="GO" id="GO:0046168">
    <property type="term" value="P:glycerol-3-phosphate catabolic process"/>
    <property type="evidence" value="ECO:0007669"/>
    <property type="project" value="InterPro"/>
</dbReference>
<dbReference type="EC" id="1.1.1.94" evidence="11 14"/>
<dbReference type="Pfam" id="PF07479">
    <property type="entry name" value="NAD_Gly3P_dh_C"/>
    <property type="match status" value="1"/>
</dbReference>
<feature type="binding site" evidence="17">
    <location>
        <position position="248"/>
    </location>
    <ligand>
        <name>NAD(+)</name>
        <dbReference type="ChEBI" id="CHEBI:57540"/>
    </ligand>
</feature>
<comment type="similarity">
    <text evidence="1 14 18">Belongs to the NAD-dependent glycerol-3-phosphate dehydrogenase family.</text>
</comment>
<dbReference type="GO" id="GO:0008654">
    <property type="term" value="P:phospholipid biosynthetic process"/>
    <property type="evidence" value="ECO:0007669"/>
    <property type="project" value="UniProtKB-KW"/>
</dbReference>
<evidence type="ECO:0000256" key="11">
    <source>
        <dbReference type="ARBA" id="ARBA00066687"/>
    </source>
</evidence>
<feature type="binding site" evidence="14">
    <location>
        <position position="101"/>
    </location>
    <ligand>
        <name>NADPH</name>
        <dbReference type="ChEBI" id="CHEBI:57783"/>
    </ligand>
</feature>
<keyword evidence="5 14" id="KW-0560">Oxidoreductase</keyword>
<evidence type="ECO:0000259" key="20">
    <source>
        <dbReference type="Pfam" id="PF07479"/>
    </source>
</evidence>
<dbReference type="InterPro" id="IPR036291">
    <property type="entry name" value="NAD(P)-bd_dom_sf"/>
</dbReference>
<evidence type="ECO:0000256" key="16">
    <source>
        <dbReference type="PIRSR" id="PIRSR000114-2"/>
    </source>
</evidence>
<dbReference type="PANTHER" id="PTHR11728:SF1">
    <property type="entry name" value="GLYCEROL-3-PHOSPHATE DEHYDROGENASE [NAD(+)] 2, CHLOROPLASTIC"/>
    <property type="match status" value="1"/>
</dbReference>
<dbReference type="InterPro" id="IPR008927">
    <property type="entry name" value="6-PGluconate_DH-like_C_sf"/>
</dbReference>
<evidence type="ECO:0000313" key="21">
    <source>
        <dbReference type="EMBL" id="GGG79460.1"/>
    </source>
</evidence>
<reference evidence="21" key="2">
    <citation type="submission" date="2020-09" db="EMBL/GenBank/DDBJ databases">
        <authorList>
            <person name="Sun Q."/>
            <person name="Zhou Y."/>
        </authorList>
    </citation>
    <scope>NUCLEOTIDE SEQUENCE</scope>
    <source>
        <strain evidence="21">CGMCC 1.15762</strain>
    </source>
</reference>
<name>A0A8J2ZM14_9RHOB</name>
<dbReference type="GO" id="GO:0006650">
    <property type="term" value="P:glycerophospholipid metabolic process"/>
    <property type="evidence" value="ECO:0007669"/>
    <property type="project" value="UniProtKB-UniRule"/>
</dbReference>
<proteinExistence type="inferred from homology"/>
<dbReference type="EMBL" id="BMJV01000006">
    <property type="protein sequence ID" value="GGG79460.1"/>
    <property type="molecule type" value="Genomic_DNA"/>
</dbReference>
<feature type="binding site" evidence="14">
    <location>
        <position position="248"/>
    </location>
    <ligand>
        <name>sn-glycerol 3-phosphate</name>
        <dbReference type="ChEBI" id="CHEBI:57597"/>
    </ligand>
</feature>
<dbReference type="GO" id="GO:0005829">
    <property type="term" value="C:cytosol"/>
    <property type="evidence" value="ECO:0007669"/>
    <property type="project" value="TreeGrafter"/>
</dbReference>
<feature type="binding site" evidence="14">
    <location>
        <position position="184"/>
    </location>
    <ligand>
        <name>sn-glycerol 3-phosphate</name>
        <dbReference type="ChEBI" id="CHEBI:57597"/>
    </ligand>
</feature>
<keyword evidence="2 14" id="KW-0444">Lipid biosynthesis</keyword>
<dbReference type="Pfam" id="PF01210">
    <property type="entry name" value="NAD_Gly3P_dh_N"/>
    <property type="match status" value="1"/>
</dbReference>
<dbReference type="NCBIfam" id="NF000942">
    <property type="entry name" value="PRK00094.1-4"/>
    <property type="match status" value="1"/>
</dbReference>
<evidence type="ECO:0000256" key="18">
    <source>
        <dbReference type="RuleBase" id="RU000437"/>
    </source>
</evidence>